<comment type="subcellular location">
    <subcellularLocation>
        <location evidence="1">Golgi apparatus membrane</location>
        <topology evidence="1">Single-pass type II membrane protein</topology>
    </subcellularLocation>
</comment>
<sequence length="392" mass="46597">MVAIMRYRFKWTLVTGLCCLTTWVLYCNQIAYVNTLNTTMPKLTKRRIAIGQTEPTNHIRYSVKGDPVQHIAFIKVHKAASTTIENIFLRYGYEHDLTFALPRKKDRGGIKLLKKQNIIPIPNNKHIDIFCTHVRFDRDDFSSMLPNDTVHIGIVREPFSQFESSIRFLRQKAVIDIPGKNPVYEYLAHNDKHMKTGGDRIPTTYNFMSYDFGFPIDLFWKTDYNAMQDYLLQLNEDFDIVLVMEFLDESIVLMRRVLNWDLRYVLYGKLNAKKNIDPRLKFGPNEEKLYQNWAKLDYALYYFFLQKHKERIRNQPPDFFEELAYFRETRTKYDNFCSALMSDDKNTAKLSFEGSAWNKPFVVTREHCEKLYIHDVTFINILKRRHLQLLNE</sequence>
<name>A0A210Q6Q6_MIZYE</name>
<dbReference type="AlphaFoldDB" id="A0A210Q6Q6"/>
<dbReference type="GO" id="GO:0000139">
    <property type="term" value="C:Golgi membrane"/>
    <property type="evidence" value="ECO:0007669"/>
    <property type="project" value="UniProtKB-SubCell"/>
</dbReference>
<evidence type="ECO:0000256" key="5">
    <source>
        <dbReference type="ARBA" id="ARBA00022968"/>
    </source>
</evidence>
<dbReference type="Gene3D" id="3.40.50.300">
    <property type="entry name" value="P-loop containing nucleotide triphosphate hydrolases"/>
    <property type="match status" value="1"/>
</dbReference>
<evidence type="ECO:0000256" key="6">
    <source>
        <dbReference type="ARBA" id="ARBA00022989"/>
    </source>
</evidence>
<dbReference type="Pfam" id="PF06990">
    <property type="entry name" value="Gal-3-0_sulfotr"/>
    <property type="match status" value="1"/>
</dbReference>
<keyword evidence="7" id="KW-0333">Golgi apparatus</keyword>
<dbReference type="GO" id="GO:0001733">
    <property type="term" value="F:galactosylceramide sulfotransferase activity"/>
    <property type="evidence" value="ECO:0007669"/>
    <property type="project" value="InterPro"/>
</dbReference>
<dbReference type="PANTHER" id="PTHR14647">
    <property type="entry name" value="GALACTOSE-3-O-SULFOTRANSFERASE"/>
    <property type="match status" value="1"/>
</dbReference>
<evidence type="ECO:0000256" key="3">
    <source>
        <dbReference type="ARBA" id="ARBA00022679"/>
    </source>
</evidence>
<evidence type="ECO:0000313" key="11">
    <source>
        <dbReference type="Proteomes" id="UP000242188"/>
    </source>
</evidence>
<dbReference type="GO" id="GO:0009247">
    <property type="term" value="P:glycolipid biosynthetic process"/>
    <property type="evidence" value="ECO:0007669"/>
    <property type="project" value="InterPro"/>
</dbReference>
<evidence type="ECO:0000256" key="1">
    <source>
        <dbReference type="ARBA" id="ARBA00004323"/>
    </source>
</evidence>
<comment type="caution">
    <text evidence="10">The sequence shown here is derived from an EMBL/GenBank/DDBJ whole genome shotgun (WGS) entry which is preliminary data.</text>
</comment>
<organism evidence="10 11">
    <name type="scientific">Mizuhopecten yessoensis</name>
    <name type="common">Japanese scallop</name>
    <name type="synonym">Patinopecten yessoensis</name>
    <dbReference type="NCBI Taxonomy" id="6573"/>
    <lineage>
        <taxon>Eukaryota</taxon>
        <taxon>Metazoa</taxon>
        <taxon>Spiralia</taxon>
        <taxon>Lophotrochozoa</taxon>
        <taxon>Mollusca</taxon>
        <taxon>Bivalvia</taxon>
        <taxon>Autobranchia</taxon>
        <taxon>Pteriomorphia</taxon>
        <taxon>Pectinida</taxon>
        <taxon>Pectinoidea</taxon>
        <taxon>Pectinidae</taxon>
        <taxon>Mizuhopecten</taxon>
    </lineage>
</organism>
<keyword evidence="8" id="KW-0472">Membrane</keyword>
<keyword evidence="3 10" id="KW-0808">Transferase</keyword>
<evidence type="ECO:0000256" key="7">
    <source>
        <dbReference type="ARBA" id="ARBA00023034"/>
    </source>
</evidence>
<evidence type="ECO:0000313" key="10">
    <source>
        <dbReference type="EMBL" id="OWF44420.1"/>
    </source>
</evidence>
<proteinExistence type="inferred from homology"/>
<keyword evidence="6" id="KW-1133">Transmembrane helix</keyword>
<evidence type="ECO:0000256" key="2">
    <source>
        <dbReference type="ARBA" id="ARBA00008124"/>
    </source>
</evidence>
<dbReference type="PANTHER" id="PTHR14647:SF87">
    <property type="entry name" value="PUTATIVE-RELATED"/>
    <property type="match status" value="1"/>
</dbReference>
<keyword evidence="11" id="KW-1185">Reference proteome</keyword>
<reference evidence="10 11" key="1">
    <citation type="journal article" date="2017" name="Nat. Ecol. Evol.">
        <title>Scallop genome provides insights into evolution of bilaterian karyotype and development.</title>
        <authorList>
            <person name="Wang S."/>
            <person name="Zhang J."/>
            <person name="Jiao W."/>
            <person name="Li J."/>
            <person name="Xun X."/>
            <person name="Sun Y."/>
            <person name="Guo X."/>
            <person name="Huan P."/>
            <person name="Dong B."/>
            <person name="Zhang L."/>
            <person name="Hu X."/>
            <person name="Sun X."/>
            <person name="Wang J."/>
            <person name="Zhao C."/>
            <person name="Wang Y."/>
            <person name="Wang D."/>
            <person name="Huang X."/>
            <person name="Wang R."/>
            <person name="Lv J."/>
            <person name="Li Y."/>
            <person name="Zhang Z."/>
            <person name="Liu B."/>
            <person name="Lu W."/>
            <person name="Hui Y."/>
            <person name="Liang J."/>
            <person name="Zhou Z."/>
            <person name="Hou R."/>
            <person name="Li X."/>
            <person name="Liu Y."/>
            <person name="Li H."/>
            <person name="Ning X."/>
            <person name="Lin Y."/>
            <person name="Zhao L."/>
            <person name="Xing Q."/>
            <person name="Dou J."/>
            <person name="Li Y."/>
            <person name="Mao J."/>
            <person name="Guo H."/>
            <person name="Dou H."/>
            <person name="Li T."/>
            <person name="Mu C."/>
            <person name="Jiang W."/>
            <person name="Fu Q."/>
            <person name="Fu X."/>
            <person name="Miao Y."/>
            <person name="Liu J."/>
            <person name="Yu Q."/>
            <person name="Li R."/>
            <person name="Liao H."/>
            <person name="Li X."/>
            <person name="Kong Y."/>
            <person name="Jiang Z."/>
            <person name="Chourrout D."/>
            <person name="Li R."/>
            <person name="Bao Z."/>
        </authorList>
    </citation>
    <scope>NUCLEOTIDE SEQUENCE [LARGE SCALE GENOMIC DNA]</scope>
    <source>
        <strain evidence="10 11">PY_sf001</strain>
    </source>
</reference>
<keyword evidence="9" id="KW-0325">Glycoprotein</keyword>
<dbReference type="InterPro" id="IPR027417">
    <property type="entry name" value="P-loop_NTPase"/>
</dbReference>
<evidence type="ECO:0000256" key="4">
    <source>
        <dbReference type="ARBA" id="ARBA00022692"/>
    </source>
</evidence>
<keyword evidence="5" id="KW-0735">Signal-anchor</keyword>
<dbReference type="Proteomes" id="UP000242188">
    <property type="component" value="Unassembled WGS sequence"/>
</dbReference>
<dbReference type="EMBL" id="NEDP02004782">
    <property type="protein sequence ID" value="OWF44420.1"/>
    <property type="molecule type" value="Genomic_DNA"/>
</dbReference>
<keyword evidence="4" id="KW-0812">Transmembrane</keyword>
<evidence type="ECO:0000256" key="8">
    <source>
        <dbReference type="ARBA" id="ARBA00023136"/>
    </source>
</evidence>
<evidence type="ECO:0000256" key="9">
    <source>
        <dbReference type="ARBA" id="ARBA00023180"/>
    </source>
</evidence>
<accession>A0A210Q6Q6</accession>
<dbReference type="OrthoDB" id="514299at2759"/>
<protein>
    <submittedName>
        <fullName evidence="10">Galactose-3-O-sulfotransferase 3</fullName>
    </submittedName>
</protein>
<comment type="similarity">
    <text evidence="2">Belongs to the galactose-3-O-sulfotransferase family.</text>
</comment>
<dbReference type="InterPro" id="IPR009729">
    <property type="entry name" value="Gal-3-0_sulfotransfrase"/>
</dbReference>
<gene>
    <name evidence="10" type="ORF">KP79_PYT20493</name>
</gene>